<dbReference type="GO" id="GO:0022857">
    <property type="term" value="F:transmembrane transporter activity"/>
    <property type="evidence" value="ECO:0007669"/>
    <property type="project" value="InterPro"/>
</dbReference>
<dbReference type="PROSITE" id="PS50850">
    <property type="entry name" value="MFS"/>
    <property type="match status" value="1"/>
</dbReference>
<dbReference type="Proteomes" id="UP000440578">
    <property type="component" value="Unassembled WGS sequence"/>
</dbReference>
<evidence type="ECO:0000313" key="7">
    <source>
        <dbReference type="EMBL" id="KAF0300636.1"/>
    </source>
</evidence>
<dbReference type="PANTHER" id="PTHR48021:SF1">
    <property type="entry name" value="GH07001P-RELATED"/>
    <property type="match status" value="1"/>
</dbReference>
<keyword evidence="4 5" id="KW-0472">Membrane</keyword>
<comment type="subcellular location">
    <subcellularLocation>
        <location evidence="1">Membrane</location>
        <topology evidence="1">Multi-pass membrane protein</topology>
    </subcellularLocation>
</comment>
<evidence type="ECO:0000256" key="3">
    <source>
        <dbReference type="ARBA" id="ARBA00022989"/>
    </source>
</evidence>
<feature type="domain" description="Major facilitator superfamily (MFS) profile" evidence="6">
    <location>
        <begin position="24"/>
        <end position="150"/>
    </location>
</feature>
<comment type="caution">
    <text evidence="7">The sequence shown here is derived from an EMBL/GenBank/DDBJ whole genome shotgun (WGS) entry which is preliminary data.</text>
</comment>
<feature type="transmembrane region" description="Helical" evidence="5">
    <location>
        <begin position="96"/>
        <end position="118"/>
    </location>
</feature>
<dbReference type="Pfam" id="PF00083">
    <property type="entry name" value="Sugar_tr"/>
    <property type="match status" value="1"/>
</dbReference>
<reference evidence="7 8" key="1">
    <citation type="submission" date="2019-07" db="EMBL/GenBank/DDBJ databases">
        <title>Draft genome assembly of a fouling barnacle, Amphibalanus amphitrite (Darwin, 1854): The first reference genome for Thecostraca.</title>
        <authorList>
            <person name="Kim W."/>
        </authorList>
    </citation>
    <scope>NUCLEOTIDE SEQUENCE [LARGE SCALE GENOMIC DNA]</scope>
    <source>
        <strain evidence="7">SNU_AA5</strain>
        <tissue evidence="7">Soma without cirri and trophi</tissue>
    </source>
</reference>
<dbReference type="InterPro" id="IPR020846">
    <property type="entry name" value="MFS_dom"/>
</dbReference>
<keyword evidence="7" id="KW-0762">Sugar transport</keyword>
<dbReference type="SUPFAM" id="SSF103473">
    <property type="entry name" value="MFS general substrate transporter"/>
    <property type="match status" value="1"/>
</dbReference>
<dbReference type="InterPro" id="IPR036259">
    <property type="entry name" value="MFS_trans_sf"/>
</dbReference>
<evidence type="ECO:0000256" key="2">
    <source>
        <dbReference type="ARBA" id="ARBA00022692"/>
    </source>
</evidence>
<dbReference type="OrthoDB" id="4142200at2759"/>
<dbReference type="PANTHER" id="PTHR48021">
    <property type="match status" value="1"/>
</dbReference>
<keyword evidence="2 5" id="KW-0812">Transmembrane</keyword>
<evidence type="ECO:0000256" key="1">
    <source>
        <dbReference type="ARBA" id="ARBA00004141"/>
    </source>
</evidence>
<keyword evidence="3 5" id="KW-1133">Transmembrane helix</keyword>
<accession>A0A6A4W097</accession>
<organism evidence="7 8">
    <name type="scientific">Amphibalanus amphitrite</name>
    <name type="common">Striped barnacle</name>
    <name type="synonym">Balanus amphitrite</name>
    <dbReference type="NCBI Taxonomy" id="1232801"/>
    <lineage>
        <taxon>Eukaryota</taxon>
        <taxon>Metazoa</taxon>
        <taxon>Ecdysozoa</taxon>
        <taxon>Arthropoda</taxon>
        <taxon>Crustacea</taxon>
        <taxon>Multicrustacea</taxon>
        <taxon>Cirripedia</taxon>
        <taxon>Thoracica</taxon>
        <taxon>Thoracicalcarea</taxon>
        <taxon>Balanomorpha</taxon>
        <taxon>Balanoidea</taxon>
        <taxon>Balanidae</taxon>
        <taxon>Amphibalaninae</taxon>
        <taxon>Amphibalanus</taxon>
    </lineage>
</organism>
<keyword evidence="7" id="KW-0813">Transport</keyword>
<dbReference type="EMBL" id="VIIS01001247">
    <property type="protein sequence ID" value="KAF0300636.1"/>
    <property type="molecule type" value="Genomic_DNA"/>
</dbReference>
<protein>
    <submittedName>
        <fullName evidence="7">Solute carrier family 2, facilitated glucose transporter member 6</fullName>
    </submittedName>
</protein>
<dbReference type="InterPro" id="IPR050549">
    <property type="entry name" value="MFS_Trehalose_Transporter"/>
</dbReference>
<evidence type="ECO:0000259" key="6">
    <source>
        <dbReference type="PROSITE" id="PS50850"/>
    </source>
</evidence>
<dbReference type="Gene3D" id="1.20.1250.20">
    <property type="entry name" value="MFS general substrate transporter like domains"/>
    <property type="match status" value="1"/>
</dbReference>
<keyword evidence="8" id="KW-1185">Reference proteome</keyword>
<feature type="transmembrane region" description="Helical" evidence="5">
    <location>
        <begin position="62"/>
        <end position="84"/>
    </location>
</feature>
<dbReference type="GO" id="GO:0016020">
    <property type="term" value="C:membrane"/>
    <property type="evidence" value="ECO:0007669"/>
    <property type="project" value="UniProtKB-SubCell"/>
</dbReference>
<name>A0A6A4W097_AMPAM</name>
<evidence type="ECO:0000313" key="8">
    <source>
        <dbReference type="Proteomes" id="UP000440578"/>
    </source>
</evidence>
<evidence type="ECO:0000256" key="5">
    <source>
        <dbReference type="SAM" id="Phobius"/>
    </source>
</evidence>
<dbReference type="AlphaFoldDB" id="A0A6A4W097"/>
<proteinExistence type="predicted"/>
<evidence type="ECO:0000256" key="4">
    <source>
        <dbReference type="ARBA" id="ARBA00023136"/>
    </source>
</evidence>
<dbReference type="InterPro" id="IPR005828">
    <property type="entry name" value="MFS_sugar_transport-like"/>
</dbReference>
<gene>
    <name evidence="7" type="primary">SLC2A6</name>
    <name evidence="7" type="ORF">FJT64_026881</name>
</gene>
<sequence length="150" mass="15805">MTLSSKNAVRGHGRRRGLLMQVVTTLALAMNHLVMGVSVAFAGVFTEQITSADAGLQLSVSQISWICSITSVGNMLGYLISSYVNPMYGAIRVCQICAPLVAGGYLMVALGNNFWVLLAGRLLLGLFNGVTTGPTNTHVGEIASANLRGF</sequence>